<keyword evidence="7" id="KW-0328">Glycosyltransferase</keyword>
<comment type="pathway">
    <text evidence="2">Glycan metabolism; osmoregulated periplasmic glucan (OPG) biosynthesis.</text>
</comment>
<protein>
    <recommendedName>
        <fullName evidence="4">Glucans biosynthesis glucosyltransferase H</fullName>
    </recommendedName>
</protein>
<evidence type="ECO:0000256" key="7">
    <source>
        <dbReference type="ARBA" id="ARBA00022676"/>
    </source>
</evidence>
<dbReference type="Proteomes" id="UP000065641">
    <property type="component" value="Chromosome"/>
</dbReference>
<keyword evidence="5" id="KW-1003">Cell membrane</keyword>
<dbReference type="Pfam" id="PF13632">
    <property type="entry name" value="Glyco_trans_2_3"/>
    <property type="match status" value="1"/>
</dbReference>
<reference evidence="14 15" key="1">
    <citation type="submission" date="2015-11" db="EMBL/GenBank/DDBJ databases">
        <authorList>
            <person name="Zhang Y."/>
            <person name="Guo Z."/>
        </authorList>
    </citation>
    <scope>NUCLEOTIDE SEQUENCE [LARGE SCALE GENOMIC DNA]</scope>
    <source>
        <strain evidence="14 15">KCTC 32221</strain>
    </source>
</reference>
<feature type="transmembrane region" description="Helical" evidence="12">
    <location>
        <begin position="546"/>
        <end position="566"/>
    </location>
</feature>
<dbReference type="RefSeq" id="WP_058021317.1">
    <property type="nucleotide sequence ID" value="NZ_CP013189.1"/>
</dbReference>
<dbReference type="GO" id="GO:0016758">
    <property type="term" value="F:hexosyltransferase activity"/>
    <property type="evidence" value="ECO:0007669"/>
    <property type="project" value="TreeGrafter"/>
</dbReference>
<evidence type="ECO:0000256" key="5">
    <source>
        <dbReference type="ARBA" id="ARBA00022475"/>
    </source>
</evidence>
<feature type="transmembrane region" description="Helical" evidence="12">
    <location>
        <begin position="468"/>
        <end position="488"/>
    </location>
</feature>
<name>A0A0S2KCT6_9GAMM</name>
<dbReference type="PATRIC" id="fig|1249552.3.peg.1153"/>
<feature type="domain" description="Glycosyltransferase 2-like" evidence="13">
    <location>
        <begin position="220"/>
        <end position="432"/>
    </location>
</feature>
<evidence type="ECO:0000256" key="9">
    <source>
        <dbReference type="ARBA" id="ARBA00022692"/>
    </source>
</evidence>
<dbReference type="EMBL" id="CP013189">
    <property type="protein sequence ID" value="ALO45807.1"/>
    <property type="molecule type" value="Genomic_DNA"/>
</dbReference>
<dbReference type="NCBIfam" id="NF003962">
    <property type="entry name" value="PRK05454.2-5"/>
    <property type="match status" value="1"/>
</dbReference>
<keyword evidence="11 12" id="KW-0472">Membrane</keyword>
<dbReference type="InterPro" id="IPR029044">
    <property type="entry name" value="Nucleotide-diphossugar_trans"/>
</dbReference>
<feature type="transmembrane region" description="Helical" evidence="12">
    <location>
        <begin position="432"/>
        <end position="456"/>
    </location>
</feature>
<keyword evidence="9 12" id="KW-0812">Transmembrane</keyword>
<keyword evidence="8 14" id="KW-0808">Transferase</keyword>
<keyword evidence="6" id="KW-0997">Cell inner membrane</keyword>
<feature type="transmembrane region" description="Helical" evidence="12">
    <location>
        <begin position="38"/>
        <end position="56"/>
    </location>
</feature>
<sequence>MTGTSPLIPPPAPLSMPTQVLSSRPDARHSAPGMQTRLARLLTFGGSLLMTIFASGQMHGILFSELAGNPITVTVILWMLLALFSLTFGWIALTASAALAGLLCGHAVLRSVADAPLRGRTVLLMPIHNEVPSNASASLRAMAEDLQSRNLAHHFEIFLLSDTSDPAIWREEARTVRLLREQLDTIMPVWYRRRDRNTARKAGNIREFITRWGERYDYMVVLDADSLITADTLATLVREMDADSSAGILQTLPGIYGSQTLFARLQQFSGVIYGPVFARGLCAWQGDDGNYWGHNAILRVRAFAESAGLPQMPGPRPFGGEIRSHDFVEAALLRRAGWTVRMLPNLPGSWEECPPSLSDAAVRDRRWAQGNVQHLGVLSARGLRWPSRAHMLMGVMNYLMSPLWLAMVLIGLVLSAPIAAGVNALSFDFYSMLNLFLATLFLLFLPKILGLGRALLNSEISRTVGRKRLLLGFMVELLFSVLHAPIVMMQHTRHMWEIIRGQDSGWSAQQRRGTELQWQRMLRQHAGHTLLGLLMVVYLQWLSSPLLYWMLPMIIGLILSIPLSALSGSRLLADWLMARGLLLTPEEYSVPPVMERQRHLMKTVN</sequence>
<comment type="similarity">
    <text evidence="3">Belongs to the glycosyltransferase 2 family. OpgH subfamily.</text>
</comment>
<evidence type="ECO:0000313" key="14">
    <source>
        <dbReference type="EMBL" id="ALO45807.1"/>
    </source>
</evidence>
<feature type="transmembrane region" description="Helical" evidence="12">
    <location>
        <begin position="76"/>
        <end position="109"/>
    </location>
</feature>
<evidence type="ECO:0000256" key="8">
    <source>
        <dbReference type="ARBA" id="ARBA00022679"/>
    </source>
</evidence>
<gene>
    <name evidence="14" type="ORF">PS2015_1147</name>
</gene>
<evidence type="ECO:0000256" key="4">
    <source>
        <dbReference type="ARBA" id="ARBA00020585"/>
    </source>
</evidence>
<evidence type="ECO:0000256" key="3">
    <source>
        <dbReference type="ARBA" id="ARBA00009337"/>
    </source>
</evidence>
<evidence type="ECO:0000313" key="15">
    <source>
        <dbReference type="Proteomes" id="UP000065641"/>
    </source>
</evidence>
<comment type="subcellular location">
    <subcellularLocation>
        <location evidence="1">Cell inner membrane</location>
        <topology evidence="1">Multi-pass membrane protein</topology>
    </subcellularLocation>
</comment>
<dbReference type="KEGG" id="pspi:PS2015_1147"/>
<dbReference type="SUPFAM" id="SSF53448">
    <property type="entry name" value="Nucleotide-diphospho-sugar transferases"/>
    <property type="match status" value="1"/>
</dbReference>
<feature type="transmembrane region" description="Helical" evidence="12">
    <location>
        <begin position="398"/>
        <end position="420"/>
    </location>
</feature>
<proteinExistence type="inferred from homology"/>
<evidence type="ECO:0000256" key="1">
    <source>
        <dbReference type="ARBA" id="ARBA00004429"/>
    </source>
</evidence>
<dbReference type="GO" id="GO:0005886">
    <property type="term" value="C:plasma membrane"/>
    <property type="evidence" value="ECO:0007669"/>
    <property type="project" value="UniProtKB-SubCell"/>
</dbReference>
<dbReference type="OrthoDB" id="9775281at2"/>
<dbReference type="STRING" id="1249552.PS2015_1147"/>
<dbReference type="InterPro" id="IPR050321">
    <property type="entry name" value="Glycosyltr_2/OpgH_subfam"/>
</dbReference>
<accession>A0A0S2KCT6</accession>
<evidence type="ECO:0000259" key="13">
    <source>
        <dbReference type="Pfam" id="PF13632"/>
    </source>
</evidence>
<dbReference type="CDD" id="cd04191">
    <property type="entry name" value="Glucan_BSP_MdoH"/>
    <property type="match status" value="1"/>
</dbReference>
<evidence type="ECO:0000256" key="10">
    <source>
        <dbReference type="ARBA" id="ARBA00022989"/>
    </source>
</evidence>
<dbReference type="InterPro" id="IPR001173">
    <property type="entry name" value="Glyco_trans_2-like"/>
</dbReference>
<dbReference type="AlphaFoldDB" id="A0A0S2KCT6"/>
<organism evidence="14 15">
    <name type="scientific">Pseudohongiella spirulinae</name>
    <dbReference type="NCBI Taxonomy" id="1249552"/>
    <lineage>
        <taxon>Bacteria</taxon>
        <taxon>Pseudomonadati</taxon>
        <taxon>Pseudomonadota</taxon>
        <taxon>Gammaproteobacteria</taxon>
        <taxon>Pseudomonadales</taxon>
        <taxon>Pseudohongiellaceae</taxon>
        <taxon>Pseudohongiella</taxon>
    </lineage>
</organism>
<evidence type="ECO:0000256" key="2">
    <source>
        <dbReference type="ARBA" id="ARBA00005001"/>
    </source>
</evidence>
<dbReference type="PANTHER" id="PTHR43867:SF5">
    <property type="entry name" value="GLUCANS BIOSYNTHESIS GLUCOSYLTRANSFERASE H"/>
    <property type="match status" value="1"/>
</dbReference>
<keyword evidence="15" id="KW-1185">Reference proteome</keyword>
<dbReference type="Gene3D" id="3.90.550.10">
    <property type="entry name" value="Spore Coat Polysaccharide Biosynthesis Protein SpsA, Chain A"/>
    <property type="match status" value="1"/>
</dbReference>
<evidence type="ECO:0000256" key="6">
    <source>
        <dbReference type="ARBA" id="ARBA00022519"/>
    </source>
</evidence>
<keyword evidence="10 12" id="KW-1133">Transmembrane helix</keyword>
<dbReference type="PANTHER" id="PTHR43867">
    <property type="entry name" value="CELLULOSE SYNTHASE CATALYTIC SUBUNIT A [UDP-FORMING]"/>
    <property type="match status" value="1"/>
</dbReference>
<evidence type="ECO:0000256" key="12">
    <source>
        <dbReference type="SAM" id="Phobius"/>
    </source>
</evidence>
<dbReference type="NCBIfam" id="NF003958">
    <property type="entry name" value="PRK05454.2-1"/>
    <property type="match status" value="1"/>
</dbReference>
<evidence type="ECO:0000256" key="11">
    <source>
        <dbReference type="ARBA" id="ARBA00023136"/>
    </source>
</evidence>